<dbReference type="GO" id="GO:0071949">
    <property type="term" value="F:FAD binding"/>
    <property type="evidence" value="ECO:0007669"/>
    <property type="project" value="InterPro"/>
</dbReference>
<proteinExistence type="predicted"/>
<dbReference type="Gene3D" id="3.50.50.60">
    <property type="entry name" value="FAD/NAD(P)-binding domain"/>
    <property type="match status" value="1"/>
</dbReference>
<dbReference type="PANTHER" id="PTHR46865">
    <property type="entry name" value="OXIDOREDUCTASE-RELATED"/>
    <property type="match status" value="1"/>
</dbReference>
<comment type="caution">
    <text evidence="2">The sequence shown here is derived from an EMBL/GenBank/DDBJ whole genome shotgun (WGS) entry which is preliminary data.</text>
</comment>
<dbReference type="PRINTS" id="PR00420">
    <property type="entry name" value="RNGMNOXGNASE"/>
</dbReference>
<dbReference type="SUPFAM" id="SSF51905">
    <property type="entry name" value="FAD/NAD(P)-binding domain"/>
    <property type="match status" value="1"/>
</dbReference>
<dbReference type="AlphaFoldDB" id="A0A512M1Y3"/>
<reference evidence="2 3" key="1">
    <citation type="submission" date="2019-07" db="EMBL/GenBank/DDBJ databases">
        <title>Whole genome shotgun sequence of Brevifollis gellanilyticus NBRC 108608.</title>
        <authorList>
            <person name="Hosoyama A."/>
            <person name="Uohara A."/>
            <person name="Ohji S."/>
            <person name="Ichikawa N."/>
        </authorList>
    </citation>
    <scope>NUCLEOTIDE SEQUENCE [LARGE SCALE GENOMIC DNA]</scope>
    <source>
        <strain evidence="2 3">NBRC 108608</strain>
    </source>
</reference>
<dbReference type="InterPro" id="IPR036188">
    <property type="entry name" value="FAD/NAD-bd_sf"/>
</dbReference>
<dbReference type="InterPro" id="IPR002938">
    <property type="entry name" value="FAD-bd"/>
</dbReference>
<evidence type="ECO:0000313" key="2">
    <source>
        <dbReference type="EMBL" id="GEP40745.1"/>
    </source>
</evidence>
<keyword evidence="3" id="KW-1185">Reference proteome</keyword>
<dbReference type="EMBL" id="BKAG01000001">
    <property type="protein sequence ID" value="GEP40745.1"/>
    <property type="molecule type" value="Genomic_DNA"/>
</dbReference>
<dbReference type="Proteomes" id="UP000321577">
    <property type="component" value="Unassembled WGS sequence"/>
</dbReference>
<evidence type="ECO:0000313" key="3">
    <source>
        <dbReference type="Proteomes" id="UP000321577"/>
    </source>
</evidence>
<dbReference type="Pfam" id="PF01494">
    <property type="entry name" value="FAD_binding_3"/>
    <property type="match status" value="1"/>
</dbReference>
<organism evidence="2 3">
    <name type="scientific">Brevifollis gellanilyticus</name>
    <dbReference type="NCBI Taxonomy" id="748831"/>
    <lineage>
        <taxon>Bacteria</taxon>
        <taxon>Pseudomonadati</taxon>
        <taxon>Verrucomicrobiota</taxon>
        <taxon>Verrucomicrobiia</taxon>
        <taxon>Verrucomicrobiales</taxon>
        <taxon>Verrucomicrobiaceae</taxon>
    </lineage>
</organism>
<name>A0A512M1Y3_9BACT</name>
<dbReference type="RefSeq" id="WP_218032854.1">
    <property type="nucleotide sequence ID" value="NZ_BKAG01000001.1"/>
</dbReference>
<gene>
    <name evidence="2" type="ORF">BGE01nite_00360</name>
</gene>
<evidence type="ECO:0000259" key="1">
    <source>
        <dbReference type="Pfam" id="PF01494"/>
    </source>
</evidence>
<dbReference type="InterPro" id="IPR051704">
    <property type="entry name" value="FAD_aromatic-hydroxylase"/>
</dbReference>
<sequence>MRIGIVGSGTAGPAAAIFLARSGHEVTLLERAPLKLPVGAGFLLQPTGLSVLKQLGLEEALLPHTAHITKLWCRTRSGRVLLDLPYAELSADLFGAGTHRATLLDLLLDAAAHSGVRILWDAAVTHMSRDANGRPILQDHHGISHGPFDLVLICDGAHSMLRDQSGVRSRVSRYPWGALWFIGKRTAEFDPQVLWQSVGSTRELTGFLPTGTREDLLSMFWSIRLDQMEAWRHTPLDVWKQQILSLAPQAEGFLKQIESHAQVATAVYHDVRLPCWHGDRVAILGDAAHALSPQLGQGVNLALMDAATLASAVSRLPLSEALAAYSRERRAHLRFYQFATRWTTPFFQSDLLPLGWMRDLVFPIIQRVPMLRREMTATMAGGKTGPFSSLKKLANVDPT</sequence>
<protein>
    <submittedName>
        <fullName evidence="2">Oxidoreductase</fullName>
    </submittedName>
</protein>
<feature type="domain" description="FAD-binding" evidence="1">
    <location>
        <begin position="3"/>
        <end position="332"/>
    </location>
</feature>
<accession>A0A512M1Y3</accession>